<dbReference type="PANTHER" id="PTHR47244:SF1">
    <property type="entry name" value="PROTEIN-TYROSINE-PHOSPHATASE IBR5"/>
    <property type="match status" value="1"/>
</dbReference>
<feature type="domain" description="Tyrosine-protein phosphatase" evidence="4">
    <location>
        <begin position="49"/>
        <end position="187"/>
    </location>
</feature>
<evidence type="ECO:0000259" key="4">
    <source>
        <dbReference type="PROSITE" id="PS50054"/>
    </source>
</evidence>
<keyword evidence="2" id="KW-0904">Protein phosphatase</keyword>
<dbReference type="PROSITE" id="PS50056">
    <property type="entry name" value="TYR_PHOSPHATASE_2"/>
    <property type="match status" value="1"/>
</dbReference>
<evidence type="ECO:0000313" key="9">
    <source>
        <dbReference type="Proteomes" id="UP000434276"/>
    </source>
</evidence>
<dbReference type="PROSITE" id="PS00383">
    <property type="entry name" value="TYR_PHOSPHATASE_1"/>
    <property type="match status" value="1"/>
</dbReference>
<dbReference type="Gene3D" id="3.90.190.10">
    <property type="entry name" value="Protein tyrosine phosphatase superfamily"/>
    <property type="match status" value="1"/>
</dbReference>
<reference evidence="7 8" key="1">
    <citation type="submission" date="2019-11" db="EMBL/GenBank/DDBJ databases">
        <authorList>
            <person name="Jiao W.-B."/>
            <person name="Schneeberger K."/>
        </authorList>
    </citation>
    <scope>NUCLEOTIDE SEQUENCE [LARGE SCALE GENOMIC DNA]</scope>
    <source>
        <strain evidence="8">cv. An-1</strain>
        <strain evidence="9">cv. C24</strain>
    </source>
</reference>
<dbReference type="InterPro" id="IPR000387">
    <property type="entry name" value="Tyr_Pase_dom"/>
</dbReference>
<organism evidence="7 8">
    <name type="scientific">Arabidopsis thaliana</name>
    <name type="common">Mouse-ear cress</name>
    <dbReference type="NCBI Taxonomy" id="3702"/>
    <lineage>
        <taxon>Eukaryota</taxon>
        <taxon>Viridiplantae</taxon>
        <taxon>Streptophyta</taxon>
        <taxon>Embryophyta</taxon>
        <taxon>Tracheophyta</taxon>
        <taxon>Spermatophyta</taxon>
        <taxon>Magnoliopsida</taxon>
        <taxon>eudicotyledons</taxon>
        <taxon>Gunneridae</taxon>
        <taxon>Pentapetalae</taxon>
        <taxon>rosids</taxon>
        <taxon>malvids</taxon>
        <taxon>Brassicales</taxon>
        <taxon>Brassicaceae</taxon>
        <taxon>Camelineae</taxon>
        <taxon>Arabidopsis</taxon>
    </lineage>
</organism>
<dbReference type="SUPFAM" id="SSF52799">
    <property type="entry name" value="(Phosphotyrosine protein) phosphatases II"/>
    <property type="match status" value="1"/>
</dbReference>
<dbReference type="PANTHER" id="PTHR47244">
    <property type="entry name" value="PROTEIN-TYROSINE-PHOSPHATASE IBR5"/>
    <property type="match status" value="1"/>
</dbReference>
<dbReference type="EMBL" id="CACSHJ010000088">
    <property type="protein sequence ID" value="CAA0357484.1"/>
    <property type="molecule type" value="Genomic_DNA"/>
</dbReference>
<sequence length="283" mass="31728">MRKRERENPCSICGHYHKYEEGEVCGVCGHCMPVSSDTVAPQQVHVSAFPSEILPEFLYLGSYDNASRSELLKTQGISRVLNTVPMCQNLYRNSFTYHGLDNEKVLQFDDAIKFLDQCEKDKARVLVHCMSGKSRSPAVVVAYLMKRKGWRLAESHQWVKQRRPSTDISPGKYLDFGLETYLLFLKLLLIAFSLYTEFYQQLQEFEQGIFGSEMMSAMNINDAPTFGFGFPKIDNQAQAPVFNNAPTSSIFSSPASSIPPQEFTFGATPPKPTTGGDIAMDGS</sequence>
<feature type="domain" description="Tyrosine specific protein phosphatases" evidence="5">
    <location>
        <begin position="106"/>
        <end position="174"/>
    </location>
</feature>
<dbReference type="GO" id="GO:0009734">
    <property type="term" value="P:auxin-activated signaling pathway"/>
    <property type="evidence" value="ECO:0007669"/>
    <property type="project" value="InterPro"/>
</dbReference>
<dbReference type="CDD" id="cd18534">
    <property type="entry name" value="DSP_plant_IBR5-like"/>
    <property type="match status" value="1"/>
</dbReference>
<proteinExistence type="predicted"/>
<evidence type="ECO:0000313" key="6">
    <source>
        <dbReference type="EMBL" id="CAA0357484.1"/>
    </source>
</evidence>
<evidence type="ECO:0000313" key="7">
    <source>
        <dbReference type="EMBL" id="VYS52034.1"/>
    </source>
</evidence>
<dbReference type="FunFam" id="3.90.190.10:FF:000079">
    <property type="entry name" value="Protein-tyrosine-phosphatase IBR5"/>
    <property type="match status" value="1"/>
</dbReference>
<accession>A0A654ERW3</accession>
<dbReference type="InterPro" id="IPR020422">
    <property type="entry name" value="TYR_PHOSPHATASE_DUAL_dom"/>
</dbReference>
<evidence type="ECO:0000256" key="1">
    <source>
        <dbReference type="ARBA" id="ARBA00022801"/>
    </source>
</evidence>
<dbReference type="GO" id="GO:0009738">
    <property type="term" value="P:abscisic acid-activated signaling pathway"/>
    <property type="evidence" value="ECO:0007669"/>
    <property type="project" value="InterPro"/>
</dbReference>
<dbReference type="EMBL" id="CACRSJ010000105">
    <property type="protein sequence ID" value="VYS52034.1"/>
    <property type="molecule type" value="Genomic_DNA"/>
</dbReference>
<dbReference type="InterPro" id="IPR000340">
    <property type="entry name" value="Dual-sp_phosphatase_cat-dom"/>
</dbReference>
<evidence type="ECO:0000313" key="8">
    <source>
        <dbReference type="Proteomes" id="UP000426265"/>
    </source>
</evidence>
<dbReference type="InterPro" id="IPR044212">
    <property type="entry name" value="IBR5-like"/>
</dbReference>
<name>A0A654ERW3_ARATH</name>
<evidence type="ECO:0000256" key="2">
    <source>
        <dbReference type="ARBA" id="ARBA00022912"/>
    </source>
</evidence>
<dbReference type="SMART" id="SM00195">
    <property type="entry name" value="DSPc"/>
    <property type="match status" value="1"/>
</dbReference>
<keyword evidence="1" id="KW-0378">Hydrolase</keyword>
<dbReference type="Proteomes" id="UP000426265">
    <property type="component" value="Unassembled WGS sequence"/>
</dbReference>
<accession>A0A5S9WX53</accession>
<gene>
    <name evidence="7" type="ORF">AN1_LOCUS7497</name>
    <name evidence="6" type="ORF">C24_LOCUS7370</name>
</gene>
<evidence type="ECO:0000256" key="3">
    <source>
        <dbReference type="SAM" id="MobiDB-lite"/>
    </source>
</evidence>
<dbReference type="InterPro" id="IPR016130">
    <property type="entry name" value="Tyr_Pase_AS"/>
</dbReference>
<feature type="region of interest" description="Disordered" evidence="3">
    <location>
        <begin position="261"/>
        <end position="283"/>
    </location>
</feature>
<dbReference type="OrthoDB" id="165342at2759"/>
<evidence type="ECO:0000259" key="5">
    <source>
        <dbReference type="PROSITE" id="PS50056"/>
    </source>
</evidence>
<dbReference type="Proteomes" id="UP000434276">
    <property type="component" value="Unassembled WGS sequence"/>
</dbReference>
<dbReference type="GO" id="GO:0033549">
    <property type="term" value="F:MAP kinase phosphatase activity"/>
    <property type="evidence" value="ECO:0007669"/>
    <property type="project" value="InterPro"/>
</dbReference>
<dbReference type="Pfam" id="PF00782">
    <property type="entry name" value="DSPc"/>
    <property type="match status" value="1"/>
</dbReference>
<dbReference type="AlphaFoldDB" id="A0A654ERW3"/>
<dbReference type="InterPro" id="IPR029021">
    <property type="entry name" value="Prot-tyrosine_phosphatase-like"/>
</dbReference>
<dbReference type="ExpressionAtlas" id="A0A654ERW3">
    <property type="expression patterns" value="baseline and differential"/>
</dbReference>
<dbReference type="PROSITE" id="PS50054">
    <property type="entry name" value="TYR_PHOSPHATASE_DUAL"/>
    <property type="match status" value="1"/>
</dbReference>
<protein>
    <submittedName>
        <fullName evidence="7">Uncharacterized protein</fullName>
    </submittedName>
</protein>